<evidence type="ECO:0000313" key="2">
    <source>
        <dbReference type="EMBL" id="OEU07160.1"/>
    </source>
</evidence>
<evidence type="ECO:0000313" key="3">
    <source>
        <dbReference type="Proteomes" id="UP000095751"/>
    </source>
</evidence>
<organism evidence="2 3">
    <name type="scientific">Fragilariopsis cylindrus CCMP1102</name>
    <dbReference type="NCBI Taxonomy" id="635003"/>
    <lineage>
        <taxon>Eukaryota</taxon>
        <taxon>Sar</taxon>
        <taxon>Stramenopiles</taxon>
        <taxon>Ochrophyta</taxon>
        <taxon>Bacillariophyta</taxon>
        <taxon>Bacillariophyceae</taxon>
        <taxon>Bacillariophycidae</taxon>
        <taxon>Bacillariales</taxon>
        <taxon>Bacillariaceae</taxon>
        <taxon>Fragilariopsis</taxon>
    </lineage>
</organism>
<dbReference type="AlphaFoldDB" id="A0A1E7EMK6"/>
<dbReference type="Proteomes" id="UP000095751">
    <property type="component" value="Unassembled WGS sequence"/>
</dbReference>
<protein>
    <submittedName>
        <fullName evidence="2">Uncharacterized protein</fullName>
    </submittedName>
</protein>
<feature type="region of interest" description="Disordered" evidence="1">
    <location>
        <begin position="93"/>
        <end position="123"/>
    </location>
</feature>
<name>A0A1E7EMK6_9STRA</name>
<accession>A0A1E7EMK6</accession>
<keyword evidence="3" id="KW-1185">Reference proteome</keyword>
<reference evidence="2 3" key="1">
    <citation type="submission" date="2016-09" db="EMBL/GenBank/DDBJ databases">
        <title>Extensive genetic diversity and differential bi-allelic expression allows diatom success in the polar Southern Ocean.</title>
        <authorList>
            <consortium name="DOE Joint Genome Institute"/>
            <person name="Mock T."/>
            <person name="Otillar R.P."/>
            <person name="Strauss J."/>
            <person name="Dupont C."/>
            <person name="Frickenhaus S."/>
            <person name="Maumus F."/>
            <person name="Mcmullan M."/>
            <person name="Sanges R."/>
            <person name="Schmutz J."/>
            <person name="Toseland A."/>
            <person name="Valas R."/>
            <person name="Veluchamy A."/>
            <person name="Ward B.J."/>
            <person name="Allen A."/>
            <person name="Barry K."/>
            <person name="Falciatore A."/>
            <person name="Ferrante M."/>
            <person name="Fortunato A.E."/>
            <person name="Gloeckner G."/>
            <person name="Gruber A."/>
            <person name="Hipkin R."/>
            <person name="Janech M."/>
            <person name="Kroth P."/>
            <person name="Leese F."/>
            <person name="Lindquist E."/>
            <person name="Lyon B.R."/>
            <person name="Martin J."/>
            <person name="Mayer C."/>
            <person name="Parker M."/>
            <person name="Quesneville H."/>
            <person name="Raymond J."/>
            <person name="Uhlig C."/>
            <person name="Valentin K.U."/>
            <person name="Worden A.Z."/>
            <person name="Armbrust E.V."/>
            <person name="Bowler C."/>
            <person name="Green B."/>
            <person name="Moulton V."/>
            <person name="Van Oosterhout C."/>
            <person name="Grigoriev I."/>
        </authorList>
    </citation>
    <scope>NUCLEOTIDE SEQUENCE [LARGE SCALE GENOMIC DNA]</scope>
    <source>
        <strain evidence="2 3">CCMP1102</strain>
    </source>
</reference>
<evidence type="ECO:0000256" key="1">
    <source>
        <dbReference type="SAM" id="MobiDB-lite"/>
    </source>
</evidence>
<dbReference type="KEGG" id="fcy:FRACYDRAFT_251708"/>
<proteinExistence type="predicted"/>
<gene>
    <name evidence="2" type="ORF">FRACYDRAFT_251708</name>
</gene>
<dbReference type="InParanoid" id="A0A1E7EMK6"/>
<sequence length="123" mass="12538">MKGGIWPQNGALSPILGGNQKVAPYAMRRHYRNPINLPAAGAKPAAIVIEAAGPQASSPTGSNCTVQVVGGGVISVGALHTCVGLSVGELVKDESNKTNIPSPKSDDAHTTATPPTDEPKSQF</sequence>
<dbReference type="EMBL" id="KV784389">
    <property type="protein sequence ID" value="OEU07160.1"/>
    <property type="molecule type" value="Genomic_DNA"/>
</dbReference>